<evidence type="ECO:0000256" key="4">
    <source>
        <dbReference type="ARBA" id="ARBA00022771"/>
    </source>
</evidence>
<dbReference type="PROSITE" id="PS50157">
    <property type="entry name" value="ZINC_FINGER_C2H2_2"/>
    <property type="match status" value="2"/>
</dbReference>
<dbReference type="Gene3D" id="3.30.160.60">
    <property type="entry name" value="Classic Zinc Finger"/>
    <property type="match status" value="3"/>
</dbReference>
<name>A0AAV2R1R7_MEGNR</name>
<keyword evidence="3" id="KW-0677">Repeat</keyword>
<dbReference type="SMART" id="SM00355">
    <property type="entry name" value="ZnF_C2H2"/>
    <property type="match status" value="3"/>
</dbReference>
<dbReference type="GO" id="GO:0008270">
    <property type="term" value="F:zinc ion binding"/>
    <property type="evidence" value="ECO:0007669"/>
    <property type="project" value="UniProtKB-KW"/>
</dbReference>
<evidence type="ECO:0000256" key="6">
    <source>
        <dbReference type="ARBA" id="ARBA00023015"/>
    </source>
</evidence>
<evidence type="ECO:0000313" key="12">
    <source>
        <dbReference type="Proteomes" id="UP001497623"/>
    </source>
</evidence>
<keyword evidence="8" id="KW-0539">Nucleus</keyword>
<evidence type="ECO:0000256" key="1">
    <source>
        <dbReference type="ARBA" id="ARBA00004123"/>
    </source>
</evidence>
<comment type="subcellular location">
    <subcellularLocation>
        <location evidence="1">Nucleus</location>
    </subcellularLocation>
</comment>
<dbReference type="AlphaFoldDB" id="A0AAV2R1R7"/>
<keyword evidence="2" id="KW-0479">Metal-binding</keyword>
<gene>
    <name evidence="11" type="ORF">MNOR_LOCUS18163</name>
</gene>
<proteinExistence type="predicted"/>
<accession>A0AAV2R1R7</accession>
<evidence type="ECO:0000313" key="11">
    <source>
        <dbReference type="EMBL" id="CAL4105736.1"/>
    </source>
</evidence>
<dbReference type="FunFam" id="3.30.160.60:FF:000110">
    <property type="entry name" value="Zinc finger protein-like"/>
    <property type="match status" value="1"/>
</dbReference>
<reference evidence="11 12" key="1">
    <citation type="submission" date="2024-05" db="EMBL/GenBank/DDBJ databases">
        <authorList>
            <person name="Wallberg A."/>
        </authorList>
    </citation>
    <scope>NUCLEOTIDE SEQUENCE [LARGE SCALE GENOMIC DNA]</scope>
</reference>
<evidence type="ECO:0000256" key="5">
    <source>
        <dbReference type="ARBA" id="ARBA00022833"/>
    </source>
</evidence>
<dbReference type="SUPFAM" id="SSF57667">
    <property type="entry name" value="beta-beta-alpha zinc fingers"/>
    <property type="match status" value="2"/>
</dbReference>
<keyword evidence="6" id="KW-0805">Transcription regulation</keyword>
<evidence type="ECO:0000259" key="10">
    <source>
        <dbReference type="PROSITE" id="PS50157"/>
    </source>
</evidence>
<dbReference type="FunFam" id="3.30.160.60:FF:000624">
    <property type="entry name" value="zinc finger protein 697"/>
    <property type="match status" value="1"/>
</dbReference>
<dbReference type="EMBL" id="CAXKWB010012856">
    <property type="protein sequence ID" value="CAL4105736.1"/>
    <property type="molecule type" value="Genomic_DNA"/>
</dbReference>
<protein>
    <recommendedName>
        <fullName evidence="10">C2H2-type domain-containing protein</fullName>
    </recommendedName>
</protein>
<keyword evidence="12" id="KW-1185">Reference proteome</keyword>
<evidence type="ECO:0000256" key="7">
    <source>
        <dbReference type="ARBA" id="ARBA00023163"/>
    </source>
</evidence>
<comment type="caution">
    <text evidence="11">The sequence shown here is derived from an EMBL/GenBank/DDBJ whole genome shotgun (WGS) entry which is preliminary data.</text>
</comment>
<dbReference type="GO" id="GO:0005654">
    <property type="term" value="C:nucleoplasm"/>
    <property type="evidence" value="ECO:0007669"/>
    <property type="project" value="TreeGrafter"/>
</dbReference>
<dbReference type="Pfam" id="PF00096">
    <property type="entry name" value="zf-C2H2"/>
    <property type="match status" value="2"/>
</dbReference>
<dbReference type="PROSITE" id="PS00028">
    <property type="entry name" value="ZINC_FINGER_C2H2_1"/>
    <property type="match status" value="1"/>
</dbReference>
<dbReference type="PANTHER" id="PTHR24399">
    <property type="entry name" value="ZINC FINGER AND BTB DOMAIN-CONTAINING"/>
    <property type="match status" value="1"/>
</dbReference>
<keyword evidence="7" id="KW-0804">Transcription</keyword>
<evidence type="ECO:0000256" key="8">
    <source>
        <dbReference type="ARBA" id="ARBA00023242"/>
    </source>
</evidence>
<dbReference type="GO" id="GO:0000978">
    <property type="term" value="F:RNA polymerase II cis-regulatory region sequence-specific DNA binding"/>
    <property type="evidence" value="ECO:0007669"/>
    <property type="project" value="TreeGrafter"/>
</dbReference>
<keyword evidence="5" id="KW-0862">Zinc</keyword>
<dbReference type="PANTHER" id="PTHR24399:SF23">
    <property type="entry name" value="C2H2-TYPE DOMAIN-CONTAINING PROTEIN"/>
    <property type="match status" value="1"/>
</dbReference>
<feature type="domain" description="C2H2-type" evidence="10">
    <location>
        <begin position="37"/>
        <end position="64"/>
    </location>
</feature>
<dbReference type="InterPro" id="IPR013087">
    <property type="entry name" value="Znf_C2H2_type"/>
</dbReference>
<feature type="domain" description="C2H2-type" evidence="10">
    <location>
        <begin position="66"/>
        <end position="93"/>
    </location>
</feature>
<dbReference type="InterPro" id="IPR036236">
    <property type="entry name" value="Znf_C2H2_sf"/>
</dbReference>
<keyword evidence="4 9" id="KW-0863">Zinc-finger</keyword>
<evidence type="ECO:0000256" key="9">
    <source>
        <dbReference type="PROSITE-ProRule" id="PRU00042"/>
    </source>
</evidence>
<evidence type="ECO:0000256" key="3">
    <source>
        <dbReference type="ARBA" id="ARBA00022737"/>
    </source>
</evidence>
<dbReference type="Proteomes" id="UP001497623">
    <property type="component" value="Unassembled WGS sequence"/>
</dbReference>
<evidence type="ECO:0000256" key="2">
    <source>
        <dbReference type="ARBA" id="ARBA00022723"/>
    </source>
</evidence>
<dbReference type="GO" id="GO:0001227">
    <property type="term" value="F:DNA-binding transcription repressor activity, RNA polymerase II-specific"/>
    <property type="evidence" value="ECO:0007669"/>
    <property type="project" value="TreeGrafter"/>
</dbReference>
<organism evidence="11 12">
    <name type="scientific">Meganyctiphanes norvegica</name>
    <name type="common">Northern krill</name>
    <name type="synonym">Thysanopoda norvegica</name>
    <dbReference type="NCBI Taxonomy" id="48144"/>
    <lineage>
        <taxon>Eukaryota</taxon>
        <taxon>Metazoa</taxon>
        <taxon>Ecdysozoa</taxon>
        <taxon>Arthropoda</taxon>
        <taxon>Crustacea</taxon>
        <taxon>Multicrustacea</taxon>
        <taxon>Malacostraca</taxon>
        <taxon>Eumalacostraca</taxon>
        <taxon>Eucarida</taxon>
        <taxon>Euphausiacea</taxon>
        <taxon>Euphausiidae</taxon>
        <taxon>Meganyctiphanes</taxon>
    </lineage>
</organism>
<sequence length="127" mass="15576">MEIKFEDEIEINVEPLCFAEKEITIRHERIHTQKKPYQCTICDKIFLYKGYLIRHMKIHTTREKSFKCSHCYRAFSENSRLTWHMRTQSEEKPYECRHCDKPFSRNFYSRYTSKDTHWDETISVQAL</sequence>